<feature type="repeat" description="TPR" evidence="3">
    <location>
        <begin position="480"/>
        <end position="513"/>
    </location>
</feature>
<evidence type="ECO:0000256" key="4">
    <source>
        <dbReference type="SAM" id="MobiDB-lite"/>
    </source>
</evidence>
<dbReference type="PANTHER" id="PTHR44858:SF1">
    <property type="entry name" value="UDP-N-ACETYLGLUCOSAMINE--PEPTIDE N-ACETYLGLUCOSAMINYLTRANSFERASE SPINDLY-RELATED"/>
    <property type="match status" value="1"/>
</dbReference>
<dbReference type="EMBL" id="JAHHHN010000006">
    <property type="protein sequence ID" value="MBW4561995.1"/>
    <property type="molecule type" value="Genomic_DNA"/>
</dbReference>
<feature type="repeat" description="TPR" evidence="3">
    <location>
        <begin position="616"/>
        <end position="649"/>
    </location>
</feature>
<keyword evidence="1" id="KW-0677">Repeat</keyword>
<dbReference type="PROSITE" id="PS50293">
    <property type="entry name" value="TPR_REGION"/>
    <property type="match status" value="2"/>
</dbReference>
<feature type="domain" description="Protein kinase" evidence="6">
    <location>
        <begin position="10"/>
        <end position="283"/>
    </location>
</feature>
<dbReference type="AlphaFoldDB" id="A0A951UHB7"/>
<feature type="repeat" description="TPR" evidence="3">
    <location>
        <begin position="310"/>
        <end position="343"/>
    </location>
</feature>
<evidence type="ECO:0000259" key="6">
    <source>
        <dbReference type="PROSITE" id="PS50011"/>
    </source>
</evidence>
<dbReference type="GO" id="GO:0005524">
    <property type="term" value="F:ATP binding"/>
    <property type="evidence" value="ECO:0007669"/>
    <property type="project" value="InterPro"/>
</dbReference>
<feature type="compositionally biased region" description="Polar residues" evidence="4">
    <location>
        <begin position="664"/>
        <end position="682"/>
    </location>
</feature>
<dbReference type="InterPro" id="IPR019734">
    <property type="entry name" value="TPR_rpt"/>
</dbReference>
<feature type="repeat" description="TPR" evidence="3">
    <location>
        <begin position="582"/>
        <end position="615"/>
    </location>
</feature>
<dbReference type="Proteomes" id="UP000715781">
    <property type="component" value="Unassembled WGS sequence"/>
</dbReference>
<feature type="repeat" description="TPR" evidence="3">
    <location>
        <begin position="446"/>
        <end position="479"/>
    </location>
</feature>
<dbReference type="SUPFAM" id="SSF56112">
    <property type="entry name" value="Protein kinase-like (PK-like)"/>
    <property type="match status" value="1"/>
</dbReference>
<feature type="repeat" description="TPR" evidence="3">
    <location>
        <begin position="378"/>
        <end position="411"/>
    </location>
</feature>
<evidence type="ECO:0000313" key="7">
    <source>
        <dbReference type="EMBL" id="MBW4561995.1"/>
    </source>
</evidence>
<evidence type="ECO:0000256" key="3">
    <source>
        <dbReference type="PROSITE-ProRule" id="PRU00339"/>
    </source>
</evidence>
<dbReference type="Gene3D" id="1.10.510.10">
    <property type="entry name" value="Transferase(Phosphotransferase) domain 1"/>
    <property type="match status" value="1"/>
</dbReference>
<comment type="caution">
    <text evidence="7">The sequence shown here is derived from an EMBL/GenBank/DDBJ whole genome shotgun (WGS) entry which is preliminary data.</text>
</comment>
<gene>
    <name evidence="7" type="ORF">KME32_12730</name>
</gene>
<evidence type="ECO:0000256" key="5">
    <source>
        <dbReference type="SAM" id="Phobius"/>
    </source>
</evidence>
<protein>
    <submittedName>
        <fullName evidence="7">Tetratricopeptide repeat protein</fullName>
    </submittedName>
</protein>
<dbReference type="Gene3D" id="1.25.40.10">
    <property type="entry name" value="Tetratricopeptide repeat domain"/>
    <property type="match status" value="4"/>
</dbReference>
<feature type="repeat" description="TPR" evidence="3">
    <location>
        <begin position="514"/>
        <end position="547"/>
    </location>
</feature>
<dbReference type="SUPFAM" id="SSF48452">
    <property type="entry name" value="TPR-like"/>
    <property type="match status" value="2"/>
</dbReference>
<dbReference type="InterPro" id="IPR011009">
    <property type="entry name" value="Kinase-like_dom_sf"/>
</dbReference>
<keyword evidence="2 3" id="KW-0802">TPR repeat</keyword>
<reference evidence="7" key="2">
    <citation type="journal article" date="2022" name="Microbiol. Resour. Announc.">
        <title>Metagenome Sequencing to Explore Phylogenomics of Terrestrial Cyanobacteria.</title>
        <authorList>
            <person name="Ward R.D."/>
            <person name="Stajich J.E."/>
            <person name="Johansen J.R."/>
            <person name="Huntemann M."/>
            <person name="Clum A."/>
            <person name="Foster B."/>
            <person name="Foster B."/>
            <person name="Roux S."/>
            <person name="Palaniappan K."/>
            <person name="Varghese N."/>
            <person name="Mukherjee S."/>
            <person name="Reddy T.B.K."/>
            <person name="Daum C."/>
            <person name="Copeland A."/>
            <person name="Chen I.A."/>
            <person name="Ivanova N.N."/>
            <person name="Kyrpides N.C."/>
            <person name="Shapiro N."/>
            <person name="Eloe-Fadrosh E.A."/>
            <person name="Pietrasiak N."/>
        </authorList>
    </citation>
    <scope>NUCLEOTIDE SEQUENCE</scope>
    <source>
        <strain evidence="7">JT2-VF2</strain>
    </source>
</reference>
<dbReference type="CDD" id="cd14014">
    <property type="entry name" value="STKc_PknB_like"/>
    <property type="match status" value="1"/>
</dbReference>
<sequence length="682" mass="77178">MHSHLLDARYQILTVLSAGEVAQAYLVEDSNLPGNQFVLKQLHPADQNPQALKILRGLFADETDTLKKLGQEHDQIQKLVAHFEENDEFYLVQEFIVGNSLTDEILRGTPLKENQVISLLSEVLEILAFVHSYGVIHQDIKPTNIIRRESDNKLVLIDFGSVKEIVTTIVGNLEYIPIEQLHGNSQYNSDIYALGIVAIAALIGLTADEISILPSNKNLLTGEIVWRHRIPQLNKQLANILDKMVRFDYRKRYQSATEVLKALKKLNNHESDQQNQRSKKPWLILAGIVGCIAISATAWMLLTPKKVVNTKELFEEGVKTYERGNYKEAVKTFTQVIELNPKDALAYNRRGDAFYRLGEYKQAQADSSKAIQLNPQDANAYYDRGFTLYELGKPKEAIANYSQAIKLKAHNPYSYYGRGLARVRLKDYKGAITDFNKAIGLKSGYTEAYLQRGILRRRLRLKQAAIQDFETVMEINPNNATAYYQRGLTQFGNNHKDAAIKDYNSAIELNPKYIEAYLNRGDAYSEMGKNLEATEDYNKVLELNPKYSTGYIHRGMHRFSVGNYQGAIGDYTEAIKLDPRDAAAYNNRGNAHLERGNKKAAIEDYSQAIAVNSNYALAYYNRGLIKARQGDKKGAIADFQQAAKLFKQKGQKTSYQDTQKEINLLQNQPAKAKTSNPTSEKR</sequence>
<dbReference type="PANTHER" id="PTHR44858">
    <property type="entry name" value="TETRATRICOPEPTIDE REPEAT PROTEIN 6"/>
    <property type="match status" value="1"/>
</dbReference>
<reference evidence="7" key="1">
    <citation type="submission" date="2021-05" db="EMBL/GenBank/DDBJ databases">
        <authorList>
            <person name="Pietrasiak N."/>
            <person name="Ward R."/>
            <person name="Stajich J.E."/>
            <person name="Kurbessoian T."/>
        </authorList>
    </citation>
    <scope>NUCLEOTIDE SEQUENCE</scope>
    <source>
        <strain evidence="7">JT2-VF2</strain>
    </source>
</reference>
<accession>A0A951UHB7</accession>
<evidence type="ECO:0000256" key="2">
    <source>
        <dbReference type="ARBA" id="ARBA00022803"/>
    </source>
</evidence>
<dbReference type="InterPro" id="IPR011990">
    <property type="entry name" value="TPR-like_helical_dom_sf"/>
</dbReference>
<dbReference type="InterPro" id="IPR000719">
    <property type="entry name" value="Prot_kinase_dom"/>
</dbReference>
<dbReference type="PROSITE" id="PS50011">
    <property type="entry name" value="PROTEIN_KINASE_DOM"/>
    <property type="match status" value="1"/>
</dbReference>
<dbReference type="PROSITE" id="PS50005">
    <property type="entry name" value="TPR"/>
    <property type="match status" value="10"/>
</dbReference>
<dbReference type="SMART" id="SM00220">
    <property type="entry name" value="S_TKc"/>
    <property type="match status" value="1"/>
</dbReference>
<organism evidence="7 8">
    <name type="scientific">Mojavia pulchra JT2-VF2</name>
    <dbReference type="NCBI Taxonomy" id="287848"/>
    <lineage>
        <taxon>Bacteria</taxon>
        <taxon>Bacillati</taxon>
        <taxon>Cyanobacteriota</taxon>
        <taxon>Cyanophyceae</taxon>
        <taxon>Nostocales</taxon>
        <taxon>Nostocaceae</taxon>
    </lineage>
</organism>
<keyword evidence="5" id="KW-0812">Transmembrane</keyword>
<proteinExistence type="predicted"/>
<feature type="repeat" description="TPR" evidence="3">
    <location>
        <begin position="412"/>
        <end position="445"/>
    </location>
</feature>
<keyword evidence="5" id="KW-1133">Transmembrane helix</keyword>
<dbReference type="GO" id="GO:0046813">
    <property type="term" value="P:receptor-mediated virion attachment to host cell"/>
    <property type="evidence" value="ECO:0007669"/>
    <property type="project" value="TreeGrafter"/>
</dbReference>
<name>A0A951UHB7_9NOST</name>
<dbReference type="GO" id="GO:0009279">
    <property type="term" value="C:cell outer membrane"/>
    <property type="evidence" value="ECO:0007669"/>
    <property type="project" value="TreeGrafter"/>
</dbReference>
<dbReference type="SMART" id="SM00028">
    <property type="entry name" value="TPR"/>
    <property type="match status" value="10"/>
</dbReference>
<feature type="transmembrane region" description="Helical" evidence="5">
    <location>
        <begin position="191"/>
        <end position="207"/>
    </location>
</feature>
<feature type="region of interest" description="Disordered" evidence="4">
    <location>
        <begin position="650"/>
        <end position="682"/>
    </location>
</feature>
<dbReference type="Pfam" id="PF00069">
    <property type="entry name" value="Pkinase"/>
    <property type="match status" value="1"/>
</dbReference>
<dbReference type="InterPro" id="IPR050498">
    <property type="entry name" value="Ycf3"/>
</dbReference>
<dbReference type="Pfam" id="PF13414">
    <property type="entry name" value="TPR_11"/>
    <property type="match status" value="4"/>
</dbReference>
<feature type="repeat" description="TPR" evidence="3">
    <location>
        <begin position="344"/>
        <end position="377"/>
    </location>
</feature>
<feature type="transmembrane region" description="Helical" evidence="5">
    <location>
        <begin position="282"/>
        <end position="302"/>
    </location>
</feature>
<evidence type="ECO:0000313" key="8">
    <source>
        <dbReference type="Proteomes" id="UP000715781"/>
    </source>
</evidence>
<dbReference type="Pfam" id="PF13181">
    <property type="entry name" value="TPR_8"/>
    <property type="match status" value="1"/>
</dbReference>
<dbReference type="GO" id="GO:0004672">
    <property type="term" value="F:protein kinase activity"/>
    <property type="evidence" value="ECO:0007669"/>
    <property type="project" value="InterPro"/>
</dbReference>
<evidence type="ECO:0000256" key="1">
    <source>
        <dbReference type="ARBA" id="ARBA00022737"/>
    </source>
</evidence>
<keyword evidence="5" id="KW-0472">Membrane</keyword>
<feature type="repeat" description="TPR" evidence="3">
    <location>
        <begin position="548"/>
        <end position="581"/>
    </location>
</feature>